<dbReference type="SUPFAM" id="SSF46785">
    <property type="entry name" value="Winged helix' DNA-binding domain"/>
    <property type="match status" value="1"/>
</dbReference>
<gene>
    <name evidence="2" type="ORF">EIO64_02480</name>
</gene>
<reference evidence="3" key="1">
    <citation type="submission" date="2018-12" db="EMBL/GenBank/DDBJ databases">
        <title>Dusodibacter welbiota gen. nov., sp. nov., isolated from human faeces and emended description of the Oscillibacter genus.</title>
        <authorList>
            <person name="Le Roy T."/>
            <person name="Van der Smissen P."/>
            <person name="Delzenne N."/>
            <person name="Muccioli G."/>
            <person name="Collet J.F."/>
            <person name="Cani P.D."/>
        </authorList>
    </citation>
    <scope>NUCLEOTIDE SEQUENCE [LARGE SCALE GENOMIC DNA]</scope>
    <source>
        <strain evidence="3">J115</strain>
    </source>
</reference>
<dbReference type="InterPro" id="IPR036390">
    <property type="entry name" value="WH_DNA-bd_sf"/>
</dbReference>
<dbReference type="Gene3D" id="1.10.10.10">
    <property type="entry name" value="Winged helix-like DNA-binding domain superfamily/Winged helix DNA-binding domain"/>
    <property type="match status" value="1"/>
</dbReference>
<accession>A0A4D7AKY9</accession>
<evidence type="ECO:0000313" key="3">
    <source>
        <dbReference type="Proteomes" id="UP000298642"/>
    </source>
</evidence>
<protein>
    <submittedName>
        <fullName evidence="2">PadR family transcriptional regulator</fullName>
    </submittedName>
</protein>
<dbReference type="PANTHER" id="PTHR43252">
    <property type="entry name" value="TRANSCRIPTIONAL REGULATOR YQJI"/>
    <property type="match status" value="1"/>
</dbReference>
<dbReference type="InterPro" id="IPR005149">
    <property type="entry name" value="Tscrpt_reg_PadR_N"/>
</dbReference>
<dbReference type="EMBL" id="CP034413">
    <property type="protein sequence ID" value="QCI58231.1"/>
    <property type="molecule type" value="Genomic_DNA"/>
</dbReference>
<name>A0A4D7AKY9_9FIRM</name>
<dbReference type="PANTHER" id="PTHR43252:SF5">
    <property type="entry name" value="TRANSCRIPTIONAL REGULATOR, PADR-LIKE FAMILY"/>
    <property type="match status" value="1"/>
</dbReference>
<dbReference type="Pfam" id="PF03551">
    <property type="entry name" value="PadR"/>
    <property type="match status" value="1"/>
</dbReference>
<evidence type="ECO:0000259" key="1">
    <source>
        <dbReference type="Pfam" id="PF03551"/>
    </source>
</evidence>
<dbReference type="InterPro" id="IPR036388">
    <property type="entry name" value="WH-like_DNA-bd_sf"/>
</dbReference>
<dbReference type="KEGG" id="obj:EIO64_02480"/>
<dbReference type="AlphaFoldDB" id="A0A4D7AKY9"/>
<dbReference type="Proteomes" id="UP000298642">
    <property type="component" value="Chromosome"/>
</dbReference>
<keyword evidence="3" id="KW-1185">Reference proteome</keyword>
<dbReference type="RefSeq" id="WP_119311164.1">
    <property type="nucleotide sequence ID" value="NZ_CAUWCU010000010.1"/>
</dbReference>
<evidence type="ECO:0000313" key="2">
    <source>
        <dbReference type="EMBL" id="QCI58231.1"/>
    </source>
</evidence>
<sequence length="117" mass="13284">MAREPLKVLTESMFYVLLSLLRQERCGTEIVRYVDDATAGRVPLGPGTLYTILAKFQEEGLIREAAVEGRKRTYAITDRGRALFRQELSRLRLCVADGEREELASERLLPGMREEAP</sequence>
<dbReference type="GeneID" id="89523329"/>
<feature type="domain" description="Transcription regulator PadR N-terminal" evidence="1">
    <location>
        <begin position="17"/>
        <end position="85"/>
    </location>
</feature>
<organism evidence="2 3">
    <name type="scientific">Dysosmobacter welbionis</name>
    <dbReference type="NCBI Taxonomy" id="2093857"/>
    <lineage>
        <taxon>Bacteria</taxon>
        <taxon>Bacillati</taxon>
        <taxon>Bacillota</taxon>
        <taxon>Clostridia</taxon>
        <taxon>Eubacteriales</taxon>
        <taxon>Oscillospiraceae</taxon>
        <taxon>Dysosmobacter</taxon>
    </lineage>
</organism>
<proteinExistence type="predicted"/>